<name>A0A098CCV6_KLEPN</name>
<evidence type="ECO:0000313" key="15">
    <source>
        <dbReference type="Proteomes" id="UP000254387"/>
    </source>
</evidence>
<evidence type="ECO:0000313" key="19">
    <source>
        <dbReference type="Proteomes" id="UP000655094"/>
    </source>
</evidence>
<dbReference type="Proteomes" id="UP000031820">
    <property type="component" value="Unassembled WGS sequence"/>
</dbReference>
<reference evidence="3 11" key="1">
    <citation type="submission" date="2014-10" db="EMBL/GenBank/DDBJ databases">
        <title>Plasmid movement, recombination, and chromosomal integration amongst multidrug resistant commensal Escherichia coli clones within a single commercial turkey flock.</title>
        <authorList>
            <person name="Lang K."/>
            <person name="Dorn K."/>
            <person name="Danzeisen J."/>
            <person name="Johnson T."/>
        </authorList>
    </citation>
    <scope>NUCLEOTIDE SEQUENCE [LARGE SCALE GENOMIC DNA]</scope>
    <source>
        <strain evidence="3 11">UMNturkey9</strain>
    </source>
</reference>
<evidence type="ECO:0000313" key="8">
    <source>
        <dbReference type="EMBL" id="STU89400.1"/>
    </source>
</evidence>
<keyword evidence="1" id="KW-1133">Transmembrane helix</keyword>
<dbReference type="Proteomes" id="UP000254387">
    <property type="component" value="Unassembled WGS sequence"/>
</dbReference>
<dbReference type="AlphaFoldDB" id="A0A098CCV6"/>
<dbReference type="EMBL" id="BNFF01000001">
    <property type="protein sequence ID" value="GHK51414.1"/>
    <property type="molecule type" value="Genomic_DNA"/>
</dbReference>
<dbReference type="EMBL" id="JRRF01000008">
    <property type="protein sequence ID" value="KII05762.1"/>
    <property type="molecule type" value="Genomic_DNA"/>
</dbReference>
<dbReference type="EMBL" id="UASN01000020">
    <property type="protein sequence ID" value="SPX55781.1"/>
    <property type="molecule type" value="Genomic_DNA"/>
</dbReference>
<protein>
    <submittedName>
        <fullName evidence="2">Uncharacterized protein</fullName>
    </submittedName>
</protein>
<gene>
    <name evidence="10" type="ORF">BANRA_04109</name>
    <name evidence="4" type="ORF">GJJ01_10925</name>
    <name evidence="2" type="ORF">KPZU09_11500</name>
    <name evidence="3" type="ORF">LS45_10070</name>
    <name evidence="7" type="ORF">NCTC5051_02559</name>
    <name evidence="6" type="ORF">NCTC5052_01720</name>
    <name evidence="8" type="ORF">NCTC5053_01005</name>
    <name evidence="5" type="ORF">NCTC9601_02963</name>
    <name evidence="9" type="ORF">SAMEA3729652_00271</name>
</gene>
<dbReference type="Proteomes" id="UP000269921">
    <property type="component" value="Unassembled WGS sequence"/>
</dbReference>
<evidence type="ECO:0000313" key="10">
    <source>
        <dbReference type="EMBL" id="VCV79620.1"/>
    </source>
</evidence>
<dbReference type="Proteomes" id="UP000441029">
    <property type="component" value="Unassembled WGS sequence"/>
</dbReference>
<dbReference type="Proteomes" id="UP000655094">
    <property type="component" value="Unassembled WGS sequence"/>
</dbReference>
<evidence type="ECO:0000313" key="9">
    <source>
        <dbReference type="EMBL" id="SWT06064.1"/>
    </source>
</evidence>
<reference evidence="2" key="6">
    <citation type="submission" date="2020-10" db="EMBL/GenBank/DDBJ databases">
        <title>Genome Sequence of ESBL Producing Zambian Clinical Strains.</title>
        <authorList>
            <person name="Shawa M."/>
            <person name="Furuta Y."/>
            <person name="Simbotwe M."/>
            <person name="Mulenga E."/>
            <person name="Mubanga M."/>
            <person name="Mulenga G."/>
            <person name="Kaile C."/>
            <person name="Zorigt T."/>
            <person name="Hang'ombe B."/>
            <person name="Higashi H."/>
        </authorList>
    </citation>
    <scope>NUCLEOTIDE SEQUENCE</scope>
    <source>
        <strain evidence="2">Zam_UTH_09</strain>
    </source>
</reference>
<dbReference type="EMBL" id="UGMN01000004">
    <property type="protein sequence ID" value="STU89400.1"/>
    <property type="molecule type" value="Genomic_DNA"/>
</dbReference>
<evidence type="ECO:0000313" key="2">
    <source>
        <dbReference type="EMBL" id="GHK51414.1"/>
    </source>
</evidence>
<dbReference type="EMBL" id="UGLJ01000002">
    <property type="protein sequence ID" value="STT93330.1"/>
    <property type="molecule type" value="Genomic_DNA"/>
</dbReference>
<evidence type="ECO:0000313" key="5">
    <source>
        <dbReference type="EMBL" id="SPX55781.1"/>
    </source>
</evidence>
<dbReference type="Proteomes" id="UP000254141">
    <property type="component" value="Unassembled WGS sequence"/>
</dbReference>
<dbReference type="RefSeq" id="WP_004184168.1">
    <property type="nucleotide sequence ID" value="NZ_ABLUVU020000005.1"/>
</dbReference>
<evidence type="ECO:0000313" key="12">
    <source>
        <dbReference type="Proteomes" id="UP000251123"/>
    </source>
</evidence>
<reference evidence="12 13" key="2">
    <citation type="submission" date="2018-06" db="EMBL/GenBank/DDBJ databases">
        <authorList>
            <consortium name="Pathogen Informatics"/>
            <person name="Doyle S."/>
        </authorList>
    </citation>
    <scope>NUCLEOTIDE SEQUENCE [LARGE SCALE GENOMIC DNA]</scope>
    <source>
        <strain evidence="7 14">NCTC5051</strain>
        <strain evidence="6 13">NCTC5052</strain>
        <strain evidence="8 15">NCTC5053</strain>
        <strain evidence="5 12">NCTC9601</strain>
    </source>
</reference>
<sequence length="167" mass="19019">MIKNQQPCPIVDENERSLRFEYRFRRYGIIVLSLIILTALSGLWSSGYFSEAHRETGGGELSVDYQRYARLMSETELNIQIKPDTASDTIISFAAPLLTRYQIGDIRPQPDKMYSADGKLHLVYQRSNPPSPISVWLAVTPKTAGNISLQAVVNDRYSVTWQQFVYP</sequence>
<reference evidence="10 17" key="4">
    <citation type="submission" date="2018-10" db="EMBL/GenBank/DDBJ databases">
        <authorList>
            <person name="Noll B N."/>
        </authorList>
    </citation>
    <scope>NUCLEOTIDE SEQUENCE [LARGE SCALE GENOMIC DNA]</scope>
    <source>
        <strain evidence="10">Kpneu006</strain>
    </source>
</reference>
<reference evidence="4 18" key="5">
    <citation type="submission" date="2019-11" db="EMBL/GenBank/DDBJ databases">
        <title>Molecular typing, antibiotic resistance determination and virulence profiling for 36 multidrug-resistant clinical Klebsiella pneumoniae isolates using second- and third-generation sequencing.</title>
        <authorList>
            <person name="Shelenkov A."/>
            <person name="Mikhaylova Y."/>
            <person name="Yanushevich Y."/>
            <person name="Samoilov A."/>
            <person name="Petrova L."/>
            <person name="Fomina V."/>
            <person name="Gusarov V."/>
            <person name="Zamyatin M."/>
            <person name="Shagin D."/>
        </authorList>
    </citation>
    <scope>NUCLEOTIDE SEQUENCE [LARGE SCALE GENOMIC DNA]</scope>
    <source>
        <strain evidence="4 18">CriePir226</strain>
    </source>
</reference>
<dbReference type="EMBL" id="WJVL01000007">
    <property type="protein sequence ID" value="MRJ96467.1"/>
    <property type="molecule type" value="Genomic_DNA"/>
</dbReference>
<evidence type="ECO:0000313" key="3">
    <source>
        <dbReference type="EMBL" id="KII05762.1"/>
    </source>
</evidence>
<dbReference type="EMBL" id="UGLU01000001">
    <property type="protein sequence ID" value="STU50968.1"/>
    <property type="molecule type" value="Genomic_DNA"/>
</dbReference>
<accession>A0A098CCV6</accession>
<evidence type="ECO:0000313" key="13">
    <source>
        <dbReference type="Proteomes" id="UP000254103"/>
    </source>
</evidence>
<dbReference type="EMBL" id="UWVH01000001">
    <property type="protein sequence ID" value="VCV79620.1"/>
    <property type="molecule type" value="Genomic_DNA"/>
</dbReference>
<keyword evidence="1" id="KW-0472">Membrane</keyword>
<evidence type="ECO:0000313" key="7">
    <source>
        <dbReference type="EMBL" id="STU50968.1"/>
    </source>
</evidence>
<proteinExistence type="predicted"/>
<reference evidence="9 16" key="3">
    <citation type="submission" date="2018-08" db="EMBL/GenBank/DDBJ databases">
        <authorList>
            <consortium name="Pathogen Informatics"/>
        </authorList>
    </citation>
    <scope>NUCLEOTIDE SEQUENCE [LARGE SCALE GENOMIC DNA]</scope>
    <source>
        <strain evidence="9 16">EuSCAPE_TR125</strain>
    </source>
</reference>
<evidence type="ECO:0000313" key="6">
    <source>
        <dbReference type="EMBL" id="STT93330.1"/>
    </source>
</evidence>
<dbReference type="EMBL" id="UJRG01000001">
    <property type="protein sequence ID" value="SWT06064.1"/>
    <property type="molecule type" value="Genomic_DNA"/>
</dbReference>
<evidence type="ECO:0000313" key="14">
    <source>
        <dbReference type="Proteomes" id="UP000254141"/>
    </source>
</evidence>
<organism evidence="2 19">
    <name type="scientific">Klebsiella pneumoniae</name>
    <dbReference type="NCBI Taxonomy" id="573"/>
    <lineage>
        <taxon>Bacteria</taxon>
        <taxon>Pseudomonadati</taxon>
        <taxon>Pseudomonadota</taxon>
        <taxon>Gammaproteobacteria</taxon>
        <taxon>Enterobacterales</taxon>
        <taxon>Enterobacteriaceae</taxon>
        <taxon>Klebsiella/Raoultella group</taxon>
        <taxon>Klebsiella</taxon>
        <taxon>Klebsiella pneumoniae complex</taxon>
    </lineage>
</organism>
<dbReference type="Proteomes" id="UP000258798">
    <property type="component" value="Unassembled WGS sequence"/>
</dbReference>
<dbReference type="Proteomes" id="UP000254103">
    <property type="component" value="Unassembled WGS sequence"/>
</dbReference>
<dbReference type="Proteomes" id="UP000251123">
    <property type="component" value="Unassembled WGS sequence"/>
</dbReference>
<evidence type="ECO:0000313" key="17">
    <source>
        <dbReference type="Proteomes" id="UP000269921"/>
    </source>
</evidence>
<evidence type="ECO:0000256" key="1">
    <source>
        <dbReference type="SAM" id="Phobius"/>
    </source>
</evidence>
<keyword evidence="1" id="KW-0812">Transmembrane</keyword>
<evidence type="ECO:0000313" key="11">
    <source>
        <dbReference type="Proteomes" id="UP000031820"/>
    </source>
</evidence>
<evidence type="ECO:0000313" key="18">
    <source>
        <dbReference type="Proteomes" id="UP000441029"/>
    </source>
</evidence>
<evidence type="ECO:0000313" key="16">
    <source>
        <dbReference type="Proteomes" id="UP000258798"/>
    </source>
</evidence>
<feature type="transmembrane region" description="Helical" evidence="1">
    <location>
        <begin position="26"/>
        <end position="44"/>
    </location>
</feature>
<evidence type="ECO:0000313" key="4">
    <source>
        <dbReference type="EMBL" id="MRJ96467.1"/>
    </source>
</evidence>